<dbReference type="CDD" id="cd14738">
    <property type="entry name" value="PAAR_2"/>
    <property type="match status" value="1"/>
</dbReference>
<evidence type="ECO:0000313" key="4">
    <source>
        <dbReference type="Proteomes" id="UP000008044"/>
    </source>
</evidence>
<proteinExistence type="predicted"/>
<reference evidence="1 4" key="1">
    <citation type="journal article" date="2012" name="J. Bacteriol.">
        <title>Genome sequence of Pectobacterium sp. strain SCC3193.</title>
        <authorList>
            <person name="Koskinen J.P."/>
            <person name="Laine P."/>
            <person name="Niemi O."/>
            <person name="Nykyri J."/>
            <person name="Harjunpaa H."/>
            <person name="Auvinen P."/>
            <person name="Paulin L."/>
            <person name="Pirhonen M."/>
            <person name="Palva T."/>
            <person name="Holm L."/>
        </authorList>
    </citation>
    <scope>NUCLEOTIDE SEQUENCE [LARGE SCALE GENOMIC DNA]</scope>
    <source>
        <strain evidence="1 4">SCC3193</strain>
    </source>
</reference>
<dbReference type="OrthoDB" id="9807902at2"/>
<dbReference type="EMBL" id="WABS01000035">
    <property type="protein sequence ID" value="MBI0556084.1"/>
    <property type="molecule type" value="Genomic_DNA"/>
</dbReference>
<dbReference type="Proteomes" id="UP000269665">
    <property type="component" value="Unassembled WGS sequence"/>
</dbReference>
<evidence type="ECO:0000313" key="3">
    <source>
        <dbReference type="EMBL" id="RKO77798.1"/>
    </source>
</evidence>
<accession>A0A0H3I981</accession>
<reference evidence="6" key="4">
    <citation type="submission" date="2023-07" db="EMBL/GenBank/DDBJ databases">
        <title>Identification of Pectobacterium versatile causing blackleg of potato from New York State with a whole genome sequencing approach.</title>
        <authorList>
            <person name="Ma X."/>
            <person name="Swingle B."/>
        </authorList>
    </citation>
    <scope>NUCLEOTIDE SEQUENCE [LARGE SCALE GENOMIC DNA]</scope>
    <source>
        <strain evidence="6">NY1588A</strain>
    </source>
</reference>
<evidence type="ECO:0000313" key="2">
    <source>
        <dbReference type="EMBL" id="MBI0556084.1"/>
    </source>
</evidence>
<sequence length="99" mass="9937">MSKAVALKGHNHTCPLVDPGPKPHIGGPISRCQQSFVTFNGIPLALVGDKLVCVGSGSEDSIVSGSSCVTINGIPVARIGDSTAHGGVIVDGESGLTMD</sequence>
<dbReference type="KEGG" id="ppar:A8F97_22355"/>
<dbReference type="Pfam" id="PF05488">
    <property type="entry name" value="PAAR_motif"/>
    <property type="match status" value="1"/>
</dbReference>
<dbReference type="STRING" id="1905730.W5S_3975"/>
<dbReference type="eggNOG" id="COG4104">
    <property type="taxonomic scope" value="Bacteria"/>
</dbReference>
<evidence type="ECO:0000313" key="1">
    <source>
        <dbReference type="EMBL" id="AFI92038.1"/>
    </source>
</evidence>
<dbReference type="Proteomes" id="UP000008044">
    <property type="component" value="Chromosome"/>
</dbReference>
<dbReference type="KEGG" id="pec:W5S_3975"/>
<evidence type="ECO:0000313" key="6">
    <source>
        <dbReference type="Proteomes" id="UP001194579"/>
    </source>
</evidence>
<dbReference type="Gene3D" id="2.60.200.60">
    <property type="match status" value="2"/>
</dbReference>
<dbReference type="HOGENOM" id="CLU_148568_5_2_6"/>
<dbReference type="OMA" id="ITDMHVC"/>
<reference evidence="2" key="5">
    <citation type="submission" date="2024-05" db="EMBL/GenBank/DDBJ databases">
        <title>Identification of Pectobacterium versatile causing blackleg of potato from New York State with a whole genome sequencing approach.</title>
        <authorList>
            <person name="Ma X."/>
            <person name="Swingle B."/>
        </authorList>
    </citation>
    <scope>NUCLEOTIDE SEQUENCE</scope>
    <source>
        <strain evidence="2">NY1588A</strain>
    </source>
</reference>
<dbReference type="Proteomes" id="UP001194579">
    <property type="component" value="Unassembled WGS sequence"/>
</dbReference>
<name>A0A0H3I981_PECPM</name>
<protein>
    <submittedName>
        <fullName evidence="1">PAAR repeat-containing protein</fullName>
    </submittedName>
</protein>
<dbReference type="RefSeq" id="WP_014701478.1">
    <property type="nucleotide sequence ID" value="NC_017845.1"/>
</dbReference>
<reference evidence="3 5" key="3">
    <citation type="journal article" date="2018" name="BMC Genomics">
        <title>High genomic variability in the plant pathogenic bacterium Pectobacterium parmentieri deciphered from de novo assembled complete genomes.</title>
        <authorList>
            <person name="Zoledowska S."/>
            <person name="Motyka-Pomagruk A."/>
            <person name="Sledz W."/>
            <person name="Mengoni A."/>
            <person name="Lojkowska E."/>
        </authorList>
    </citation>
    <scope>NUCLEOTIDE SEQUENCE [LARGE SCALE GENOMIC DNA]</scope>
    <source>
        <strain evidence="3 5">IFB5626</strain>
    </source>
</reference>
<dbReference type="GeneID" id="45852202"/>
<gene>
    <name evidence="1" type="ordered locus">W5S_3975</name>
    <name evidence="3" type="ORF">C5E00_13850</name>
    <name evidence="2" type="ORF">F6Q06_16555</name>
</gene>
<organism evidence="1 4">
    <name type="scientific">Pectobacterium parmentieri</name>
    <dbReference type="NCBI Taxonomy" id="1905730"/>
    <lineage>
        <taxon>Bacteria</taxon>
        <taxon>Pseudomonadati</taxon>
        <taxon>Pseudomonadota</taxon>
        <taxon>Gammaproteobacteria</taxon>
        <taxon>Enterobacterales</taxon>
        <taxon>Pectobacteriaceae</taxon>
        <taxon>Pectobacterium</taxon>
    </lineage>
</organism>
<dbReference type="EMBL" id="CP003415">
    <property type="protein sequence ID" value="AFI92038.1"/>
    <property type="molecule type" value="Genomic_DNA"/>
</dbReference>
<dbReference type="EMBL" id="PSZG01000001">
    <property type="protein sequence ID" value="RKO77798.1"/>
    <property type="molecule type" value="Genomic_DNA"/>
</dbReference>
<dbReference type="AlphaFoldDB" id="A0A0H3I981"/>
<keyword evidence="6" id="KW-1185">Reference proteome</keyword>
<evidence type="ECO:0000313" key="5">
    <source>
        <dbReference type="Proteomes" id="UP000269665"/>
    </source>
</evidence>
<dbReference type="InterPro" id="IPR008727">
    <property type="entry name" value="PAAR_motif"/>
</dbReference>
<reference evidence="1" key="2">
    <citation type="submission" date="2012-03" db="EMBL/GenBank/DDBJ databases">
        <authorList>
            <person name="Koskinen P."/>
            <person name="Laine P."/>
            <person name="Niemi O."/>
            <person name="Nykyri J."/>
            <person name="Harjunpaa H."/>
            <person name="Auvinen P."/>
            <person name="Paulin L."/>
            <person name="Pirhonen M."/>
            <person name="Palva T."/>
            <person name="Holm L."/>
        </authorList>
    </citation>
    <scope>NUCLEOTIDE SEQUENCE</scope>
    <source>
        <strain evidence="1">SCC3193</strain>
    </source>
</reference>